<feature type="domain" description="Lipase maturation factor 1/2 C-terminal" evidence="11">
    <location>
        <begin position="446"/>
        <end position="594"/>
    </location>
</feature>
<evidence type="ECO:0000256" key="3">
    <source>
        <dbReference type="ARBA" id="ARBA00022692"/>
    </source>
</evidence>
<feature type="transmembrane region" description="Helical" evidence="9">
    <location>
        <begin position="361"/>
        <end position="379"/>
    </location>
</feature>
<evidence type="ECO:0000259" key="10">
    <source>
        <dbReference type="Pfam" id="PF06762"/>
    </source>
</evidence>
<dbReference type="PANTHER" id="PTHR14463">
    <property type="entry name" value="LIPASE MATURATION FACTOR"/>
    <property type="match status" value="1"/>
</dbReference>
<dbReference type="PANTHER" id="PTHR14463:SF5">
    <property type="entry name" value="LIPASE MATURATION FACTOR 2"/>
    <property type="match status" value="1"/>
</dbReference>
<dbReference type="GO" id="GO:0005789">
    <property type="term" value="C:endoplasmic reticulum membrane"/>
    <property type="evidence" value="ECO:0007669"/>
    <property type="project" value="UniProtKB-SubCell"/>
</dbReference>
<comment type="caution">
    <text evidence="12">The sequence shown here is derived from an EMBL/GenBank/DDBJ whole genome shotgun (WGS) entry which is preliminary data.</text>
</comment>
<keyword evidence="3 9" id="KW-0812">Transmembrane</keyword>
<feature type="transmembrane region" description="Helical" evidence="9">
    <location>
        <begin position="103"/>
        <end position="123"/>
    </location>
</feature>
<dbReference type="Pfam" id="PF25179">
    <property type="entry name" value="LMF1_C"/>
    <property type="match status" value="1"/>
</dbReference>
<keyword evidence="4" id="KW-0256">Endoplasmic reticulum</keyword>
<evidence type="ECO:0000256" key="6">
    <source>
        <dbReference type="ARBA" id="ARBA00023136"/>
    </source>
</evidence>
<keyword evidence="6 9" id="KW-0472">Membrane</keyword>
<reference evidence="12 13" key="1">
    <citation type="journal article" date="2021" name="Sci. Rep.">
        <title>The genome of the diatom Chaetoceros tenuissimus carries an ancient integrated fragment of an extant virus.</title>
        <authorList>
            <person name="Hongo Y."/>
            <person name="Kimura K."/>
            <person name="Takaki Y."/>
            <person name="Yoshida Y."/>
            <person name="Baba S."/>
            <person name="Kobayashi G."/>
            <person name="Nagasaki K."/>
            <person name="Hano T."/>
            <person name="Tomaru Y."/>
        </authorList>
    </citation>
    <scope>NUCLEOTIDE SEQUENCE [LARGE SCALE GENOMIC DNA]</scope>
    <source>
        <strain evidence="12 13">NIES-3715</strain>
    </source>
</reference>
<comment type="similarity">
    <text evidence="2">Belongs to the lipase maturation factor family.</text>
</comment>
<evidence type="ECO:0000256" key="2">
    <source>
        <dbReference type="ARBA" id="ARBA00005512"/>
    </source>
</evidence>
<evidence type="ECO:0000256" key="9">
    <source>
        <dbReference type="SAM" id="Phobius"/>
    </source>
</evidence>
<dbReference type="GO" id="GO:0051604">
    <property type="term" value="P:protein maturation"/>
    <property type="evidence" value="ECO:0007669"/>
    <property type="project" value="InterPro"/>
</dbReference>
<evidence type="ECO:0000259" key="11">
    <source>
        <dbReference type="Pfam" id="PF25179"/>
    </source>
</evidence>
<feature type="transmembrane region" description="Helical" evidence="9">
    <location>
        <begin position="251"/>
        <end position="278"/>
    </location>
</feature>
<feature type="transmembrane region" description="Helical" evidence="9">
    <location>
        <begin position="391"/>
        <end position="413"/>
    </location>
</feature>
<accession>A0AAD3D6G3</accession>
<evidence type="ECO:0000313" key="13">
    <source>
        <dbReference type="Proteomes" id="UP001054902"/>
    </source>
</evidence>
<name>A0AAD3D6G3_9STRA</name>
<dbReference type="Proteomes" id="UP001054902">
    <property type="component" value="Unassembled WGS sequence"/>
</dbReference>
<feature type="transmembrane region" description="Helical" evidence="9">
    <location>
        <begin position="72"/>
        <end position="96"/>
    </location>
</feature>
<proteinExistence type="inferred from homology"/>
<keyword evidence="13" id="KW-1185">Reference proteome</keyword>
<dbReference type="InterPro" id="IPR057434">
    <property type="entry name" value="LMF1/2_N"/>
</dbReference>
<dbReference type="InterPro" id="IPR009613">
    <property type="entry name" value="LMF"/>
</dbReference>
<organism evidence="12 13">
    <name type="scientific">Chaetoceros tenuissimus</name>
    <dbReference type="NCBI Taxonomy" id="426638"/>
    <lineage>
        <taxon>Eukaryota</taxon>
        <taxon>Sar</taxon>
        <taxon>Stramenopiles</taxon>
        <taxon>Ochrophyta</taxon>
        <taxon>Bacillariophyta</taxon>
        <taxon>Coscinodiscophyceae</taxon>
        <taxon>Chaetocerotophycidae</taxon>
        <taxon>Chaetocerotales</taxon>
        <taxon>Chaetocerotaceae</taxon>
        <taxon>Chaetoceros</taxon>
    </lineage>
</organism>
<evidence type="ECO:0000256" key="1">
    <source>
        <dbReference type="ARBA" id="ARBA00004477"/>
    </source>
</evidence>
<keyword evidence="7" id="KW-0325">Glycoprotein</keyword>
<evidence type="ECO:0000256" key="5">
    <source>
        <dbReference type="ARBA" id="ARBA00022989"/>
    </source>
</evidence>
<evidence type="ECO:0000256" key="8">
    <source>
        <dbReference type="ARBA" id="ARBA00040643"/>
    </source>
</evidence>
<feature type="transmembrane region" description="Helical" evidence="9">
    <location>
        <begin position="219"/>
        <end position="239"/>
    </location>
</feature>
<evidence type="ECO:0000313" key="12">
    <source>
        <dbReference type="EMBL" id="GFH57660.1"/>
    </source>
</evidence>
<evidence type="ECO:0000256" key="7">
    <source>
        <dbReference type="ARBA" id="ARBA00023180"/>
    </source>
</evidence>
<dbReference type="EMBL" id="BLLK01000058">
    <property type="protein sequence ID" value="GFH57660.1"/>
    <property type="molecule type" value="Genomic_DNA"/>
</dbReference>
<dbReference type="Pfam" id="PF06762">
    <property type="entry name" value="LMF1"/>
    <property type="match status" value="1"/>
</dbReference>
<evidence type="ECO:0000256" key="4">
    <source>
        <dbReference type="ARBA" id="ARBA00022824"/>
    </source>
</evidence>
<dbReference type="AlphaFoldDB" id="A0AAD3D6G3"/>
<dbReference type="InterPro" id="IPR057433">
    <property type="entry name" value="LMF1/2_C"/>
</dbReference>
<keyword evidence="5 9" id="KW-1133">Transmembrane helix</keyword>
<feature type="domain" description="Lipase maturation factor 1/2 N-terminal" evidence="10">
    <location>
        <begin position="123"/>
        <end position="281"/>
    </location>
</feature>
<protein>
    <recommendedName>
        <fullName evidence="8">Lipase maturation factor 2</fullName>
    </recommendedName>
</protein>
<comment type="subcellular location">
    <subcellularLocation>
        <location evidence="1">Endoplasmic reticulum membrane</location>
        <topology evidence="1">Multi-pass membrane protein</topology>
    </subcellularLocation>
</comment>
<sequence>MGTKLHSRFLSALGCIFLIAFLSYYHQFPGLVSSSGIEPSGRIFSRAFPRLHEYIVEKASISKVRRVHDESVWAIVDVLLELASLTGILLSTLATIGIIHHGLLFLTITFLYYFLVQLGGVFYSFQWDTLLLETGWLASMCIAPWSHRILAKEKENKIGNWPMRFLLFKLMFMAGVVKIQADCPTWNNLTALEYHFATQCLPSPLAWFAHQLHPLIQRFGVAMTLLIEIQGAFLLIAPIHEFRRIGSILQILLQLLIILTGNYNFFNLLTILLCIPCLDRDDEHSFKDEKNYYKDDESSEYVHYDTLRENTPEKKKQIERKICMTILVCCFLEMFRIQMNASTNHQLNIKLSWNKEYCEKMINVFVPMAIVFALIFLLNSFRVAIVHRKEGLATIIRALVCLTCLGTTSLPFMNLSAGLRTNSTMTMLSNTFMQPFVQIQPFHFSNSYGLFRRMTGVGQGNYQGYGGLPESVVARPEIIMGARLSTGEFKEINFSYKPGDLDKVPKQIAPHQPRLDWQMWFAALGNYSHNPWFINLTFKLLQGCRPVLNLLDEPSLVNESKELISIHSTLYNYDFAPWKSSHWWLRSAVNEYVPNLEKGNESLKSFLSSQGYKSEICYKPGEHCSHIPHVKGFNYLKSICDSLSKIREIYDNPGDLNEPDL</sequence>
<gene>
    <name evidence="12" type="ORF">CTEN210_14136</name>
</gene>